<dbReference type="SUPFAM" id="SSF55073">
    <property type="entry name" value="Nucleotide cyclase"/>
    <property type="match status" value="1"/>
</dbReference>
<dbReference type="AlphaFoldDB" id="A0A395VAB0"/>
<comment type="caution">
    <text evidence="2">The sequence shown here is derived from an EMBL/GenBank/DDBJ whole genome shotgun (WGS) entry which is preliminary data.</text>
</comment>
<feature type="domain" description="GGDEF" evidence="1">
    <location>
        <begin position="84"/>
        <end position="205"/>
    </location>
</feature>
<evidence type="ECO:0000259" key="1">
    <source>
        <dbReference type="PROSITE" id="PS50887"/>
    </source>
</evidence>
<dbReference type="PROSITE" id="PS50887">
    <property type="entry name" value="GGDEF"/>
    <property type="match status" value="1"/>
</dbReference>
<reference evidence="2 3" key="1">
    <citation type="submission" date="2018-08" db="EMBL/GenBank/DDBJ databases">
        <title>A genome reference for cultivated species of the human gut microbiota.</title>
        <authorList>
            <person name="Zou Y."/>
            <person name="Xue W."/>
            <person name="Luo G."/>
        </authorList>
    </citation>
    <scope>NUCLEOTIDE SEQUENCE [LARGE SCALE GENOMIC DNA]</scope>
    <source>
        <strain evidence="2 3">AF22-12AC</strain>
    </source>
</reference>
<dbReference type="PANTHER" id="PTHR44757:SF2">
    <property type="entry name" value="BIOFILM ARCHITECTURE MAINTENANCE PROTEIN MBAA"/>
    <property type="match status" value="1"/>
</dbReference>
<gene>
    <name evidence="2" type="ORF">DWX93_03075</name>
</gene>
<sequence length="205" mass="23304">MEFDEILRGHGQRVPVKEALFDVRAEQLNEMGENQGYLIRAIDMTEHYNRLDQAEMSAHVDALTGLWDREQFKISMLDELYQNGAGTMFMMDVDNFKEVNDHYGHDIGDKVLRTLGTAIRETCQNEHLCGRLGGDEFCLFLKGITEEAEIQKYAKKVAALYKEKIALLPDHVKSSMSIGAVVVDIGKHNTARDTFEQVYRSAETV</sequence>
<organism evidence="2 3">
    <name type="scientific">Roseburia hominis</name>
    <dbReference type="NCBI Taxonomy" id="301301"/>
    <lineage>
        <taxon>Bacteria</taxon>
        <taxon>Bacillati</taxon>
        <taxon>Bacillota</taxon>
        <taxon>Clostridia</taxon>
        <taxon>Lachnospirales</taxon>
        <taxon>Lachnospiraceae</taxon>
        <taxon>Roseburia</taxon>
    </lineage>
</organism>
<dbReference type="InterPro" id="IPR029787">
    <property type="entry name" value="Nucleotide_cyclase"/>
</dbReference>
<protein>
    <submittedName>
        <fullName evidence="2">GGDEF domain-containing protein</fullName>
    </submittedName>
</protein>
<dbReference type="RefSeq" id="WP_118096582.1">
    <property type="nucleotide sequence ID" value="NZ_QRVL01000001.1"/>
</dbReference>
<dbReference type="InterPro" id="IPR052155">
    <property type="entry name" value="Biofilm_reg_signaling"/>
</dbReference>
<dbReference type="InterPro" id="IPR000160">
    <property type="entry name" value="GGDEF_dom"/>
</dbReference>
<dbReference type="Gene3D" id="3.30.70.270">
    <property type="match status" value="1"/>
</dbReference>
<dbReference type="Proteomes" id="UP000266172">
    <property type="component" value="Unassembled WGS sequence"/>
</dbReference>
<name>A0A395VAB0_9FIRM</name>
<evidence type="ECO:0000313" key="3">
    <source>
        <dbReference type="Proteomes" id="UP000266172"/>
    </source>
</evidence>
<evidence type="ECO:0000313" key="2">
    <source>
        <dbReference type="EMBL" id="RGS42323.1"/>
    </source>
</evidence>
<dbReference type="SMART" id="SM00267">
    <property type="entry name" value="GGDEF"/>
    <property type="match status" value="1"/>
</dbReference>
<dbReference type="EMBL" id="QRVL01000001">
    <property type="protein sequence ID" value="RGS42323.1"/>
    <property type="molecule type" value="Genomic_DNA"/>
</dbReference>
<accession>A0A395VAB0</accession>
<dbReference type="InterPro" id="IPR043128">
    <property type="entry name" value="Rev_trsase/Diguanyl_cyclase"/>
</dbReference>
<dbReference type="Pfam" id="PF00990">
    <property type="entry name" value="GGDEF"/>
    <property type="match status" value="1"/>
</dbReference>
<dbReference type="CDD" id="cd01949">
    <property type="entry name" value="GGDEF"/>
    <property type="match status" value="1"/>
</dbReference>
<proteinExistence type="predicted"/>
<dbReference type="NCBIfam" id="TIGR00254">
    <property type="entry name" value="GGDEF"/>
    <property type="match status" value="1"/>
</dbReference>
<dbReference type="PANTHER" id="PTHR44757">
    <property type="entry name" value="DIGUANYLATE CYCLASE DGCP"/>
    <property type="match status" value="1"/>
</dbReference>